<dbReference type="Proteomes" id="UP000663929">
    <property type="component" value="Chromosome"/>
</dbReference>
<name>A0A8A4TIV4_SULCO</name>
<dbReference type="Pfam" id="PF06094">
    <property type="entry name" value="GGACT"/>
    <property type="match status" value="1"/>
</dbReference>
<organism evidence="2 3">
    <name type="scientific">Sulfidibacter corallicola</name>
    <dbReference type="NCBI Taxonomy" id="2818388"/>
    <lineage>
        <taxon>Bacteria</taxon>
        <taxon>Pseudomonadati</taxon>
        <taxon>Acidobacteriota</taxon>
        <taxon>Holophagae</taxon>
        <taxon>Acanthopleuribacterales</taxon>
        <taxon>Acanthopleuribacteraceae</taxon>
        <taxon>Sulfidibacter</taxon>
    </lineage>
</organism>
<dbReference type="SUPFAM" id="SSF110857">
    <property type="entry name" value="Gamma-glutamyl cyclotransferase-like"/>
    <property type="match status" value="1"/>
</dbReference>
<gene>
    <name evidence="2" type="ORF">J3U87_24635</name>
</gene>
<protein>
    <submittedName>
        <fullName evidence="2">Gamma-glutamylcyclotransferase</fullName>
    </submittedName>
</protein>
<dbReference type="RefSeq" id="WP_237378432.1">
    <property type="nucleotide sequence ID" value="NZ_CP071793.1"/>
</dbReference>
<dbReference type="InterPro" id="IPR013024">
    <property type="entry name" value="GGCT-like"/>
</dbReference>
<dbReference type="CDD" id="cd06661">
    <property type="entry name" value="GGCT_like"/>
    <property type="match status" value="1"/>
</dbReference>
<evidence type="ECO:0000313" key="2">
    <source>
        <dbReference type="EMBL" id="QTD48781.1"/>
    </source>
</evidence>
<dbReference type="InterPro" id="IPR009288">
    <property type="entry name" value="AIG2-like_dom"/>
</dbReference>
<evidence type="ECO:0000313" key="3">
    <source>
        <dbReference type="Proteomes" id="UP000663929"/>
    </source>
</evidence>
<dbReference type="Gene3D" id="3.10.490.10">
    <property type="entry name" value="Gamma-glutamyl cyclotransferase-like"/>
    <property type="match status" value="1"/>
</dbReference>
<sequence>MNAIFFYGLFMDAKLLEKKGLHPRRVGSAKLPDFRIQIGNRATLVPCAGSVSYGVVMALSAEEARSLYSEASVRDYQPEPVLAQLIEGSETIDAMCYNLAPDSAGTGTNAEYAMRLSKLVLELGFPPAYADEIARYGRVTK</sequence>
<dbReference type="InterPro" id="IPR036568">
    <property type="entry name" value="GGCT-like_sf"/>
</dbReference>
<dbReference type="EMBL" id="CP071793">
    <property type="protein sequence ID" value="QTD48781.1"/>
    <property type="molecule type" value="Genomic_DNA"/>
</dbReference>
<evidence type="ECO:0000259" key="1">
    <source>
        <dbReference type="Pfam" id="PF06094"/>
    </source>
</evidence>
<proteinExistence type="predicted"/>
<dbReference type="AlphaFoldDB" id="A0A8A4TIV4"/>
<feature type="domain" description="Gamma-glutamylcyclotransferase AIG2-like" evidence="1">
    <location>
        <begin position="4"/>
        <end position="101"/>
    </location>
</feature>
<keyword evidence="3" id="KW-1185">Reference proteome</keyword>
<dbReference type="KEGG" id="scor:J3U87_24635"/>
<reference evidence="2" key="1">
    <citation type="submission" date="2021-03" db="EMBL/GenBank/DDBJ databases">
        <title>Acanthopleuribacteraceae sp. M133.</title>
        <authorList>
            <person name="Wang G."/>
        </authorList>
    </citation>
    <scope>NUCLEOTIDE SEQUENCE</scope>
    <source>
        <strain evidence="2">M133</strain>
    </source>
</reference>
<accession>A0A8A4TIV4</accession>